<evidence type="ECO:0000256" key="4">
    <source>
        <dbReference type="ARBA" id="ARBA00023010"/>
    </source>
</evidence>
<evidence type="ECO:0000256" key="1">
    <source>
        <dbReference type="ARBA" id="ARBA00009990"/>
    </source>
</evidence>
<sequence length="161" mass="18570">MTENNEKKEAIFRLENILIKNMSLEMPENVVTPTFNATPTIKLELRNISRQLSRDNYYEVVLETTTKVLSGENVQLLVEISQGGIFYIENVEAKQRERLLNVHAPEMLYPYISQLLSDLMMRAGAPRIFLPPFNFRALHQKKLKAMEEQLSQEKGEKGTVS</sequence>
<evidence type="ECO:0000313" key="5">
    <source>
        <dbReference type="EMBL" id="MDM5147342.1"/>
    </source>
</evidence>
<keyword evidence="6" id="KW-1185">Reference proteome</keyword>
<keyword evidence="3" id="KW-0653">Protein transport</keyword>
<dbReference type="InterPro" id="IPR003708">
    <property type="entry name" value="SecB"/>
</dbReference>
<evidence type="ECO:0000313" key="6">
    <source>
        <dbReference type="Proteomes" id="UP001168167"/>
    </source>
</evidence>
<evidence type="ECO:0000256" key="3">
    <source>
        <dbReference type="ARBA" id="ARBA00022927"/>
    </source>
</evidence>
<comment type="similarity">
    <text evidence="1">Belongs to the SecB family.</text>
</comment>
<accession>A0ABT7QKV2</accession>
<name>A0ABT7QKV2_9GAMM</name>
<dbReference type="PRINTS" id="PR01594">
    <property type="entry name" value="SECBCHAPRONE"/>
</dbReference>
<protein>
    <submittedName>
        <fullName evidence="5">Protein-export chaperone SecB</fullName>
    </submittedName>
</protein>
<dbReference type="Proteomes" id="UP001168167">
    <property type="component" value="Unassembled WGS sequence"/>
</dbReference>
<dbReference type="Pfam" id="PF02556">
    <property type="entry name" value="SecB"/>
    <property type="match status" value="1"/>
</dbReference>
<dbReference type="Gene3D" id="3.10.420.10">
    <property type="entry name" value="SecB-like"/>
    <property type="match status" value="1"/>
</dbReference>
<reference evidence="5" key="2">
    <citation type="journal article" date="2023" name="Microbiome">
        <title>Synthase-selected sorting approach identifies a beta-lactone synthase in a nudibranch symbiotic bacterium.</title>
        <authorList>
            <person name="Dzunkova M."/>
            <person name="La Clair J.J."/>
            <person name="Tyml T."/>
            <person name="Doud D."/>
            <person name="Schulz F."/>
            <person name="Piquer-Esteban S."/>
            <person name="Porcel Sanchis D."/>
            <person name="Osborn A."/>
            <person name="Robinson D."/>
            <person name="Louie K.B."/>
            <person name="Bowen B.P."/>
            <person name="Bowers R.M."/>
            <person name="Lee J."/>
            <person name="Arnau V."/>
            <person name="Diaz-Villanueva W."/>
            <person name="Stepanauskas R."/>
            <person name="Gosliner T."/>
            <person name="Date S.V."/>
            <person name="Northen T.R."/>
            <person name="Cheng J.F."/>
            <person name="Burkart M.D."/>
            <person name="Woyke T."/>
        </authorList>
    </citation>
    <scope>NUCLEOTIDE SEQUENCE</scope>
    <source>
        <strain evidence="5">Df01</strain>
    </source>
</reference>
<dbReference type="InterPro" id="IPR035958">
    <property type="entry name" value="SecB-like_sf"/>
</dbReference>
<reference evidence="5" key="1">
    <citation type="submission" date="2022-08" db="EMBL/GenBank/DDBJ databases">
        <authorList>
            <person name="Dzunkova M."/>
            <person name="La Clair J."/>
            <person name="Tyml T."/>
            <person name="Doud D."/>
            <person name="Schulz F."/>
            <person name="Piquer S."/>
            <person name="Porcel Sanchis D."/>
            <person name="Osborn A."/>
            <person name="Robinson D."/>
            <person name="Louie K.B."/>
            <person name="Bowen B.P."/>
            <person name="Bowers R."/>
            <person name="Lee J."/>
            <person name="Arnau Llombart V."/>
            <person name="Diaz Villanueva W."/>
            <person name="Gosliner T."/>
            <person name="Northen T."/>
            <person name="Cheng J.-F."/>
            <person name="Burkart M.D."/>
            <person name="Woyke T."/>
        </authorList>
    </citation>
    <scope>NUCLEOTIDE SEQUENCE</scope>
    <source>
        <strain evidence="5">Df01</strain>
    </source>
</reference>
<evidence type="ECO:0000256" key="2">
    <source>
        <dbReference type="ARBA" id="ARBA00022448"/>
    </source>
</evidence>
<proteinExistence type="inferred from homology"/>
<keyword evidence="4" id="KW-0811">Translocation</keyword>
<keyword evidence="2" id="KW-0813">Transport</keyword>
<dbReference type="PANTHER" id="PTHR36918:SF1">
    <property type="entry name" value="PROTEIN-EXPORT PROTEIN SECB"/>
    <property type="match status" value="1"/>
</dbReference>
<dbReference type="PANTHER" id="PTHR36918">
    <property type="match status" value="1"/>
</dbReference>
<organism evidence="5 6">
    <name type="scientific">Candidatus Doriopsillibacter californiensis</name>
    <dbReference type="NCBI Taxonomy" id="2970740"/>
    <lineage>
        <taxon>Bacteria</taxon>
        <taxon>Pseudomonadati</taxon>
        <taxon>Pseudomonadota</taxon>
        <taxon>Gammaproteobacteria</taxon>
        <taxon>Candidatus Tethybacterales</taxon>
        <taxon>Candidatus Persebacteraceae</taxon>
        <taxon>Candidatus Doriopsillibacter</taxon>
    </lineage>
</organism>
<comment type="caution">
    <text evidence="5">The sequence shown here is derived from an EMBL/GenBank/DDBJ whole genome shotgun (WGS) entry which is preliminary data.</text>
</comment>
<dbReference type="SUPFAM" id="SSF54611">
    <property type="entry name" value="SecB-like"/>
    <property type="match status" value="1"/>
</dbReference>
<dbReference type="EMBL" id="JANQAO010000001">
    <property type="protein sequence ID" value="MDM5147342.1"/>
    <property type="molecule type" value="Genomic_DNA"/>
</dbReference>
<gene>
    <name evidence="5" type="ORF">NQX30_03005</name>
</gene>